<dbReference type="InterPro" id="IPR012061">
    <property type="entry name" value="Glu_synth_lsu_3"/>
</dbReference>
<dbReference type="CDD" id="cd00981">
    <property type="entry name" value="arch_gltB"/>
    <property type="match status" value="1"/>
</dbReference>
<dbReference type="GO" id="GO:0016491">
    <property type="term" value="F:oxidoreductase activity"/>
    <property type="evidence" value="ECO:0007669"/>
    <property type="project" value="InterPro"/>
</dbReference>
<evidence type="ECO:0000259" key="1">
    <source>
        <dbReference type="Pfam" id="PF01493"/>
    </source>
</evidence>
<gene>
    <name evidence="2" type="ORF">LCGC14_1767570</name>
</gene>
<evidence type="ECO:0000313" key="2">
    <source>
        <dbReference type="EMBL" id="KKM04106.1"/>
    </source>
</evidence>
<dbReference type="Gene3D" id="2.160.20.60">
    <property type="entry name" value="Glutamate synthase, alpha subunit, C-terminal domain"/>
    <property type="match status" value="1"/>
</dbReference>
<dbReference type="InterPro" id="IPR035710">
    <property type="entry name" value="Archaeal_gltB"/>
</dbReference>
<dbReference type="PANTHER" id="PTHR39673">
    <property type="entry name" value="TUNGSTEN FORMYLMETHANOFURAN DEHYDROGENASE, SUBUNIT C (FWDC)"/>
    <property type="match status" value="1"/>
</dbReference>
<feature type="domain" description="Glutamate synthase alpha subunit C-terminal" evidence="1">
    <location>
        <begin position="29"/>
        <end position="200"/>
    </location>
</feature>
<dbReference type="SUPFAM" id="SSF69336">
    <property type="entry name" value="Alpha subunit of glutamate synthase, C-terminal domain"/>
    <property type="match status" value="1"/>
</dbReference>
<proteinExistence type="predicted"/>
<name>A0A0F9JE15_9ZZZZ</name>
<organism evidence="2">
    <name type="scientific">marine sediment metagenome</name>
    <dbReference type="NCBI Taxonomy" id="412755"/>
    <lineage>
        <taxon>unclassified sequences</taxon>
        <taxon>metagenomes</taxon>
        <taxon>ecological metagenomes</taxon>
    </lineage>
</organism>
<accession>A0A0F9JE15</accession>
<dbReference type="InterPro" id="IPR036485">
    <property type="entry name" value="Glu_synth_asu_C_sf"/>
</dbReference>
<protein>
    <recommendedName>
        <fullName evidence="1">Glutamate synthase alpha subunit C-terminal domain-containing protein</fullName>
    </recommendedName>
</protein>
<dbReference type="PIRSF" id="PIRSF006519">
    <property type="entry name" value="GOGAT_dom3"/>
    <property type="match status" value="1"/>
</dbReference>
<dbReference type="InterPro" id="IPR002489">
    <property type="entry name" value="Glu_synth_asu_C"/>
</dbReference>
<dbReference type="AlphaFoldDB" id="A0A0F9JE15"/>
<dbReference type="Pfam" id="PF01493">
    <property type="entry name" value="GXGXG"/>
    <property type="match status" value="1"/>
</dbReference>
<dbReference type="PANTHER" id="PTHR39673:SF5">
    <property type="entry name" value="TUNGSTEN-CONTAINING FORMYLMETHANOFURAN DEHYDROGENASE 2 SUBUNIT C"/>
    <property type="match status" value="1"/>
</dbReference>
<reference evidence="2" key="1">
    <citation type="journal article" date="2015" name="Nature">
        <title>Complex archaea that bridge the gap between prokaryotes and eukaryotes.</title>
        <authorList>
            <person name="Spang A."/>
            <person name="Saw J.H."/>
            <person name="Jorgensen S.L."/>
            <person name="Zaremba-Niedzwiedzka K."/>
            <person name="Martijn J."/>
            <person name="Lind A.E."/>
            <person name="van Eijk R."/>
            <person name="Schleper C."/>
            <person name="Guy L."/>
            <person name="Ettema T.J."/>
        </authorList>
    </citation>
    <scope>NUCLEOTIDE SEQUENCE</scope>
</reference>
<comment type="caution">
    <text evidence="2">The sequence shown here is derived from an EMBL/GenBank/DDBJ whole genome shotgun (WGS) entry which is preliminary data.</text>
</comment>
<dbReference type="EMBL" id="LAZR01016529">
    <property type="protein sequence ID" value="KKM04106.1"/>
    <property type="molecule type" value="Genomic_DNA"/>
</dbReference>
<sequence>MRIDAKGIHYKIINEKIRLAVKRGEREIILDNINGQRYIGCGLKGKVRIIINGLPGNDLAAFMDGPQIIVNSNSQDAISNTMNTGEVKIFGDAGDVLGYSMRGGKLYIKGDVGYRVGIHMKSYQDQFPVIIVGGRAEDFFGEYMAGGILILLGLNNERKSSPIVGRYVGTGMHGGIIYLRGKVNDYQLGKEVGIEQLDEEDMKKLETYLKEFCSDFTLDLEGILRQEFTKLIPHSHRPYGTIYAY</sequence>